<evidence type="ECO:0000313" key="2">
    <source>
        <dbReference type="EMBL" id="PIZ47991.1"/>
    </source>
</evidence>
<name>A0A2M7TLI4_UNCKA</name>
<evidence type="ECO:0000313" key="3">
    <source>
        <dbReference type="Proteomes" id="UP000228920"/>
    </source>
</evidence>
<accession>A0A2M7TLI4</accession>
<organism evidence="2 3">
    <name type="scientific">candidate division WWE3 bacterium CG_4_10_14_0_2_um_filter_41_14</name>
    <dbReference type="NCBI Taxonomy" id="1975072"/>
    <lineage>
        <taxon>Bacteria</taxon>
        <taxon>Katanobacteria</taxon>
    </lineage>
</organism>
<sequence>MKNRSDVSYLFSNKSPTVFEIYKVILKKLENIGPVIVEPKKTSIHLKSKSAFGGVHPRKNWLDFNLVMDRKINDDRIIKVEKVSANRFHNYFRFEKASDINGSFMSLLANSYQLMN</sequence>
<dbReference type="EMBL" id="PFNL01000020">
    <property type="protein sequence ID" value="PIZ47991.1"/>
    <property type="molecule type" value="Genomic_DNA"/>
</dbReference>
<dbReference type="AlphaFoldDB" id="A0A2M7TLI4"/>
<feature type="domain" description="DUF5655" evidence="1">
    <location>
        <begin position="10"/>
        <end position="114"/>
    </location>
</feature>
<gene>
    <name evidence="2" type="ORF">COY32_00860</name>
</gene>
<proteinExistence type="predicted"/>
<dbReference type="InterPro" id="IPR043714">
    <property type="entry name" value="DUF5655"/>
</dbReference>
<evidence type="ECO:0000259" key="1">
    <source>
        <dbReference type="Pfam" id="PF18899"/>
    </source>
</evidence>
<dbReference type="Proteomes" id="UP000228920">
    <property type="component" value="Unassembled WGS sequence"/>
</dbReference>
<protein>
    <submittedName>
        <fullName evidence="2">DNA replication protein DnaC</fullName>
    </submittedName>
</protein>
<dbReference type="Pfam" id="PF18899">
    <property type="entry name" value="DUF5655"/>
    <property type="match status" value="1"/>
</dbReference>
<comment type="caution">
    <text evidence="2">The sequence shown here is derived from an EMBL/GenBank/DDBJ whole genome shotgun (WGS) entry which is preliminary data.</text>
</comment>
<reference evidence="3" key="1">
    <citation type="submission" date="2017-09" db="EMBL/GenBank/DDBJ databases">
        <title>Depth-based differentiation of microbial function through sediment-hosted aquifers and enrichment of novel symbionts in the deep terrestrial subsurface.</title>
        <authorList>
            <person name="Probst A.J."/>
            <person name="Ladd B."/>
            <person name="Jarett J.K."/>
            <person name="Geller-Mcgrath D.E."/>
            <person name="Sieber C.M.K."/>
            <person name="Emerson J.B."/>
            <person name="Anantharaman K."/>
            <person name="Thomas B.C."/>
            <person name="Malmstrom R."/>
            <person name="Stieglmeier M."/>
            <person name="Klingl A."/>
            <person name="Woyke T."/>
            <person name="Ryan C.M."/>
            <person name="Banfield J.F."/>
        </authorList>
    </citation>
    <scope>NUCLEOTIDE SEQUENCE [LARGE SCALE GENOMIC DNA]</scope>
</reference>